<gene>
    <name evidence="1" type="ORF">SASPL_109670</name>
</gene>
<accession>A0A8X9A8L6</accession>
<dbReference type="PANTHER" id="PTHR47493:SF1">
    <property type="entry name" value="OS08G0520200 PROTEIN"/>
    <property type="match status" value="1"/>
</dbReference>
<keyword evidence="2" id="KW-1185">Reference proteome</keyword>
<dbReference type="Proteomes" id="UP000298416">
    <property type="component" value="Unassembled WGS sequence"/>
</dbReference>
<dbReference type="EMBL" id="PNBA02000003">
    <property type="protein sequence ID" value="KAG6431591.1"/>
    <property type="molecule type" value="Genomic_DNA"/>
</dbReference>
<evidence type="ECO:0000313" key="2">
    <source>
        <dbReference type="Proteomes" id="UP000298416"/>
    </source>
</evidence>
<sequence length="131" mass="14937">MSLLWDLHLSLDHMRHEGVVPDLVTYGCVVDAYLDKRLGRNLNFALTKLNSSNLVPVQTDPLVFEVVGKGDFHLSSDAVMEQRLNTTWYSYTCDGVGEIIYGMDKNVCLPWIGMVLKLVVDEAYRKPEDMW</sequence>
<dbReference type="PANTHER" id="PTHR47493">
    <property type="entry name" value="OS08G0520200 PROTEIN"/>
    <property type="match status" value="1"/>
</dbReference>
<evidence type="ECO:0000313" key="1">
    <source>
        <dbReference type="EMBL" id="KAG6431591.1"/>
    </source>
</evidence>
<dbReference type="AlphaFoldDB" id="A0A8X9A8L6"/>
<name>A0A8X9A8L6_SALSN</name>
<comment type="caution">
    <text evidence="1">The sequence shown here is derived from an EMBL/GenBank/DDBJ whole genome shotgun (WGS) entry which is preliminary data.</text>
</comment>
<reference evidence="1" key="1">
    <citation type="submission" date="2018-01" db="EMBL/GenBank/DDBJ databases">
        <authorList>
            <person name="Mao J.F."/>
        </authorList>
    </citation>
    <scope>NUCLEOTIDE SEQUENCE</scope>
    <source>
        <strain evidence="1">Huo1</strain>
        <tissue evidence="1">Leaf</tissue>
    </source>
</reference>
<reference evidence="1" key="2">
    <citation type="submission" date="2020-08" db="EMBL/GenBank/DDBJ databases">
        <title>Plant Genome Project.</title>
        <authorList>
            <person name="Zhang R.-G."/>
        </authorList>
    </citation>
    <scope>NUCLEOTIDE SEQUENCE</scope>
    <source>
        <strain evidence="1">Huo1</strain>
        <tissue evidence="1">Leaf</tissue>
    </source>
</reference>
<proteinExistence type="predicted"/>
<protein>
    <submittedName>
        <fullName evidence="1">Uncharacterized protein</fullName>
    </submittedName>
</protein>
<organism evidence="1">
    <name type="scientific">Salvia splendens</name>
    <name type="common">Scarlet sage</name>
    <dbReference type="NCBI Taxonomy" id="180675"/>
    <lineage>
        <taxon>Eukaryota</taxon>
        <taxon>Viridiplantae</taxon>
        <taxon>Streptophyta</taxon>
        <taxon>Embryophyta</taxon>
        <taxon>Tracheophyta</taxon>
        <taxon>Spermatophyta</taxon>
        <taxon>Magnoliopsida</taxon>
        <taxon>eudicotyledons</taxon>
        <taxon>Gunneridae</taxon>
        <taxon>Pentapetalae</taxon>
        <taxon>asterids</taxon>
        <taxon>lamiids</taxon>
        <taxon>Lamiales</taxon>
        <taxon>Lamiaceae</taxon>
        <taxon>Nepetoideae</taxon>
        <taxon>Mentheae</taxon>
        <taxon>Salviinae</taxon>
        <taxon>Salvia</taxon>
        <taxon>Salvia subgen. Calosphace</taxon>
        <taxon>core Calosphace</taxon>
    </lineage>
</organism>